<sequence length="408" mass="46379">MTNIYDILLERGYIKQATHAEEIRELLGKEKITFYIGFDPTADSLHIGHFIQMMVMAHMQKAGHRPIALIGGGTAMVGDPTGKTDMRKMLTKEQIQHNAACFKAQFSRLIDFSNDKKAVMENNSNWLLNLNYVDFLREIGVNFSVNKMLTAECFKKRLEKGLSFLEFNYMLMQAYDFLELNRKYNCIMELGGDDQWSNILAGVDLIRRKEQKPAYGMTFTLLTRSDGKKMGKTEGGAIWLDKDKTSPYDFYQYWRNVDDADVEKCLALLTFIPMDEVKRLGSLKDSKINEAKEILAYEVTKLIHGSEEADKAKKAAEALFSGEANNMDNVPTIQINKDDIEGTIVDIIVKTGIMPSKSEVRRLIKQGGLTVNDEKVKDTNAVVTLDDFKDGSMLIRRGKKKYNKIVVK</sequence>
<evidence type="ECO:0000256" key="8">
    <source>
        <dbReference type="ARBA" id="ARBA00023146"/>
    </source>
</evidence>
<dbReference type="PROSITE" id="PS00178">
    <property type="entry name" value="AA_TRNA_LIGASE_I"/>
    <property type="match status" value="1"/>
</dbReference>
<dbReference type="PROSITE" id="PS50889">
    <property type="entry name" value="S4"/>
    <property type="match status" value="1"/>
</dbReference>
<dbReference type="InterPro" id="IPR024107">
    <property type="entry name" value="Tyr-tRNA-ligase_bac_1"/>
</dbReference>
<comment type="subcellular location">
    <subcellularLocation>
        <location evidence="1 11">Cytoplasm</location>
    </subcellularLocation>
</comment>
<organism evidence="14 15">
    <name type="scientific">Clostridium tyrobutyricum DIVETGP</name>
    <dbReference type="NCBI Taxonomy" id="1408889"/>
    <lineage>
        <taxon>Bacteria</taxon>
        <taxon>Bacillati</taxon>
        <taxon>Bacillota</taxon>
        <taxon>Clostridia</taxon>
        <taxon>Eubacteriales</taxon>
        <taxon>Clostridiaceae</taxon>
        <taxon>Clostridium</taxon>
    </lineage>
</organism>
<dbReference type="SUPFAM" id="SSF52374">
    <property type="entry name" value="Nucleotidylyl transferase"/>
    <property type="match status" value="1"/>
</dbReference>
<evidence type="ECO:0000256" key="11">
    <source>
        <dbReference type="HAMAP-Rule" id="MF_02006"/>
    </source>
</evidence>
<dbReference type="InterPro" id="IPR002942">
    <property type="entry name" value="S4_RNA-bd"/>
</dbReference>
<keyword evidence="5 11" id="KW-0067">ATP-binding</keyword>
<evidence type="ECO:0000256" key="3">
    <source>
        <dbReference type="ARBA" id="ARBA00022598"/>
    </source>
</evidence>
<evidence type="ECO:0000256" key="6">
    <source>
        <dbReference type="ARBA" id="ARBA00022884"/>
    </source>
</evidence>
<dbReference type="InterPro" id="IPR002307">
    <property type="entry name" value="Tyr-tRNA-ligase"/>
</dbReference>
<dbReference type="GO" id="GO:0006437">
    <property type="term" value="P:tyrosyl-tRNA aminoacylation"/>
    <property type="evidence" value="ECO:0007669"/>
    <property type="project" value="UniProtKB-UniRule"/>
</dbReference>
<evidence type="ECO:0000313" key="15">
    <source>
        <dbReference type="Proteomes" id="UP000019482"/>
    </source>
</evidence>
<dbReference type="OrthoDB" id="9804243at2"/>
<evidence type="ECO:0000256" key="4">
    <source>
        <dbReference type="ARBA" id="ARBA00022741"/>
    </source>
</evidence>
<evidence type="ECO:0000256" key="12">
    <source>
        <dbReference type="PROSITE-ProRule" id="PRU00182"/>
    </source>
</evidence>
<dbReference type="InterPro" id="IPR001412">
    <property type="entry name" value="aa-tRNA-synth_I_CS"/>
</dbReference>
<proteinExistence type="inferred from homology"/>
<keyword evidence="15" id="KW-1185">Reference proteome</keyword>
<evidence type="ECO:0000256" key="10">
    <source>
        <dbReference type="ARBA" id="ARBA00060965"/>
    </source>
</evidence>
<dbReference type="InterPro" id="IPR036986">
    <property type="entry name" value="S4_RNA-bd_sf"/>
</dbReference>
<dbReference type="PANTHER" id="PTHR11766">
    <property type="entry name" value="TYROSYL-TRNA SYNTHETASE"/>
    <property type="match status" value="1"/>
</dbReference>
<keyword evidence="3 11" id="KW-0436">Ligase</keyword>
<dbReference type="GO" id="GO:0005829">
    <property type="term" value="C:cytosol"/>
    <property type="evidence" value="ECO:0007669"/>
    <property type="project" value="TreeGrafter"/>
</dbReference>
<dbReference type="GO" id="GO:0005524">
    <property type="term" value="F:ATP binding"/>
    <property type="evidence" value="ECO:0007669"/>
    <property type="project" value="UniProtKB-UniRule"/>
</dbReference>
<evidence type="ECO:0000256" key="5">
    <source>
        <dbReference type="ARBA" id="ARBA00022840"/>
    </source>
</evidence>
<feature type="binding site" evidence="11">
    <location>
        <position position="35"/>
    </location>
    <ligand>
        <name>L-tyrosine</name>
        <dbReference type="ChEBI" id="CHEBI:58315"/>
    </ligand>
</feature>
<dbReference type="SMART" id="SM00363">
    <property type="entry name" value="S4"/>
    <property type="match status" value="1"/>
</dbReference>
<dbReference type="NCBIfam" id="TIGR00234">
    <property type="entry name" value="tyrS"/>
    <property type="match status" value="1"/>
</dbReference>
<feature type="binding site" evidence="11">
    <location>
        <position position="232"/>
    </location>
    <ligand>
        <name>ATP</name>
        <dbReference type="ChEBI" id="CHEBI:30616"/>
    </ligand>
</feature>
<feature type="binding site" evidence="11">
    <location>
        <position position="173"/>
    </location>
    <ligand>
        <name>L-tyrosine</name>
        <dbReference type="ChEBI" id="CHEBI:58315"/>
    </ligand>
</feature>
<protein>
    <recommendedName>
        <fullName evidence="11">Tyrosine--tRNA ligase</fullName>
        <ecNumber evidence="11">6.1.1.1</ecNumber>
    </recommendedName>
    <alternativeName>
        <fullName evidence="11">Tyrosyl-tRNA synthetase</fullName>
        <shortName evidence="11">TyrRS</shortName>
    </alternativeName>
</protein>
<reference evidence="14 15" key="1">
    <citation type="journal article" date="2015" name="Genome Announc.">
        <title>Draft Genome Sequence of Clostridium tyrobutyricum Strain DIVETGP, Isolated from Cow's Milk for Grana Padano Production.</title>
        <authorList>
            <person name="Soggiu A."/>
            <person name="Piras C."/>
            <person name="Gaiarsa S."/>
            <person name="Sassera D."/>
            <person name="Roncada P."/>
            <person name="Bendixen E."/>
            <person name="Brasca M."/>
            <person name="Bonizzi L."/>
        </authorList>
    </citation>
    <scope>NUCLEOTIDE SEQUENCE [LARGE SCALE GENOMIC DNA]</scope>
    <source>
        <strain evidence="14 15">DIVETGP</strain>
    </source>
</reference>
<dbReference type="InterPro" id="IPR054608">
    <property type="entry name" value="SYY-like_C"/>
</dbReference>
<comment type="catalytic activity">
    <reaction evidence="9 11">
        <text>tRNA(Tyr) + L-tyrosine + ATP = L-tyrosyl-tRNA(Tyr) + AMP + diphosphate + H(+)</text>
        <dbReference type="Rhea" id="RHEA:10220"/>
        <dbReference type="Rhea" id="RHEA-COMP:9706"/>
        <dbReference type="Rhea" id="RHEA-COMP:9707"/>
        <dbReference type="ChEBI" id="CHEBI:15378"/>
        <dbReference type="ChEBI" id="CHEBI:30616"/>
        <dbReference type="ChEBI" id="CHEBI:33019"/>
        <dbReference type="ChEBI" id="CHEBI:58315"/>
        <dbReference type="ChEBI" id="CHEBI:78442"/>
        <dbReference type="ChEBI" id="CHEBI:78536"/>
        <dbReference type="ChEBI" id="CHEBI:456215"/>
        <dbReference type="EC" id="6.1.1.1"/>
    </reaction>
</comment>
<dbReference type="AlphaFoldDB" id="W6NJ38"/>
<dbReference type="Proteomes" id="UP000019482">
    <property type="component" value="Unassembled WGS sequence"/>
</dbReference>
<keyword evidence="6 12" id="KW-0694">RNA-binding</keyword>
<dbReference type="Pfam" id="PF22421">
    <property type="entry name" value="SYY_C-terminal"/>
    <property type="match status" value="1"/>
</dbReference>
<feature type="domain" description="RNA-binding S4" evidence="13">
    <location>
        <begin position="343"/>
        <end position="403"/>
    </location>
</feature>
<comment type="subunit">
    <text evidence="11">Homodimer.</text>
</comment>
<dbReference type="Gene3D" id="3.40.50.620">
    <property type="entry name" value="HUPs"/>
    <property type="match status" value="1"/>
</dbReference>
<dbReference type="PANTHER" id="PTHR11766:SF0">
    <property type="entry name" value="TYROSINE--TRNA LIGASE, MITOCHONDRIAL"/>
    <property type="match status" value="1"/>
</dbReference>
<accession>W6NJ38</accession>
<dbReference type="FunFam" id="3.40.50.620:FF:000008">
    <property type="entry name" value="Tyrosine--tRNA ligase"/>
    <property type="match status" value="1"/>
</dbReference>
<dbReference type="PRINTS" id="PR01040">
    <property type="entry name" value="TRNASYNTHTYR"/>
</dbReference>
<dbReference type="FunFam" id="1.10.240.10:FF:000001">
    <property type="entry name" value="Tyrosine--tRNA ligase"/>
    <property type="match status" value="1"/>
</dbReference>
<feature type="short sequence motif" description="'KMSKS' region" evidence="11">
    <location>
        <begin position="229"/>
        <end position="233"/>
    </location>
</feature>
<comment type="similarity">
    <text evidence="10 11">Belongs to the class-I aminoacyl-tRNA synthetase family. TyrS type 1 subfamily.</text>
</comment>
<evidence type="ECO:0000256" key="9">
    <source>
        <dbReference type="ARBA" id="ARBA00048248"/>
    </source>
</evidence>
<evidence type="ECO:0000256" key="2">
    <source>
        <dbReference type="ARBA" id="ARBA00022490"/>
    </source>
</evidence>
<dbReference type="RefSeq" id="WP_017751511.1">
    <property type="nucleotide sequence ID" value="NZ_CBXI010000038.1"/>
</dbReference>
<dbReference type="Gene3D" id="3.10.290.10">
    <property type="entry name" value="RNA-binding S4 domain"/>
    <property type="match status" value="1"/>
</dbReference>
<keyword evidence="7 11" id="KW-0648">Protein biosynthesis</keyword>
<name>W6NJ38_CLOTY</name>
<dbReference type="GO" id="GO:0004831">
    <property type="term" value="F:tyrosine-tRNA ligase activity"/>
    <property type="evidence" value="ECO:0007669"/>
    <property type="project" value="UniProtKB-UniRule"/>
</dbReference>
<keyword evidence="4 11" id="KW-0547">Nucleotide-binding</keyword>
<feature type="short sequence motif" description="'HIGH' region" evidence="11">
    <location>
        <begin position="40"/>
        <end position="49"/>
    </location>
</feature>
<dbReference type="GeneID" id="29418773"/>
<dbReference type="InterPro" id="IPR002305">
    <property type="entry name" value="aa-tRNA-synth_Ic"/>
</dbReference>
<dbReference type="GO" id="GO:0042803">
    <property type="term" value="F:protein homodimerization activity"/>
    <property type="evidence" value="ECO:0007669"/>
    <property type="project" value="UniProtKB-ARBA"/>
</dbReference>
<dbReference type="GO" id="GO:0003723">
    <property type="term" value="F:RNA binding"/>
    <property type="evidence" value="ECO:0007669"/>
    <property type="project" value="UniProtKB-KW"/>
</dbReference>
<dbReference type="CDD" id="cd00165">
    <property type="entry name" value="S4"/>
    <property type="match status" value="1"/>
</dbReference>
<dbReference type="HAMAP" id="MF_02006">
    <property type="entry name" value="Tyr_tRNA_synth_type1"/>
    <property type="match status" value="1"/>
</dbReference>
<dbReference type="InterPro" id="IPR014729">
    <property type="entry name" value="Rossmann-like_a/b/a_fold"/>
</dbReference>
<gene>
    <name evidence="11" type="primary">tyrS</name>
    <name evidence="14" type="ORF">CTDIVETGP_2107</name>
</gene>
<comment type="caution">
    <text evidence="14">The sequence shown here is derived from an EMBL/GenBank/DDBJ whole genome shotgun (WGS) entry which is preliminary data.</text>
</comment>
<evidence type="ECO:0000313" key="14">
    <source>
        <dbReference type="EMBL" id="CDL92037.1"/>
    </source>
</evidence>
<dbReference type="SUPFAM" id="SSF55174">
    <property type="entry name" value="Alpha-L RNA-binding motif"/>
    <property type="match status" value="1"/>
</dbReference>
<keyword evidence="2 11" id="KW-0963">Cytoplasm</keyword>
<dbReference type="EMBL" id="CBXI010000038">
    <property type="protein sequence ID" value="CDL92037.1"/>
    <property type="molecule type" value="Genomic_DNA"/>
</dbReference>
<dbReference type="InterPro" id="IPR024088">
    <property type="entry name" value="Tyr-tRNA-ligase_bac-type"/>
</dbReference>
<comment type="function">
    <text evidence="11">Catalyzes the attachment of tyrosine to tRNA(Tyr) in a two-step reaction: tyrosine is first activated by ATP to form Tyr-AMP and then transferred to the acceptor end of tRNA(Tyr).</text>
</comment>
<feature type="binding site" evidence="11">
    <location>
        <position position="169"/>
    </location>
    <ligand>
        <name>L-tyrosine</name>
        <dbReference type="ChEBI" id="CHEBI:58315"/>
    </ligand>
</feature>
<evidence type="ECO:0000256" key="7">
    <source>
        <dbReference type="ARBA" id="ARBA00022917"/>
    </source>
</evidence>
<evidence type="ECO:0000259" key="13">
    <source>
        <dbReference type="SMART" id="SM00363"/>
    </source>
</evidence>
<dbReference type="EC" id="6.1.1.1" evidence="11"/>
<dbReference type="Gene3D" id="1.10.240.10">
    <property type="entry name" value="Tyrosyl-Transfer RNA Synthetase"/>
    <property type="match status" value="1"/>
</dbReference>
<keyword evidence="8 11" id="KW-0030">Aminoacyl-tRNA synthetase</keyword>
<evidence type="ECO:0000256" key="1">
    <source>
        <dbReference type="ARBA" id="ARBA00004496"/>
    </source>
</evidence>
<dbReference type="CDD" id="cd00805">
    <property type="entry name" value="TyrRS_core"/>
    <property type="match status" value="1"/>
</dbReference>
<dbReference type="Pfam" id="PF00579">
    <property type="entry name" value="tRNA-synt_1b"/>
    <property type="match status" value="1"/>
</dbReference>